<dbReference type="InterPro" id="IPR058536">
    <property type="entry name" value="Ig_CFAP65_4th"/>
</dbReference>
<dbReference type="InterPro" id="IPR057467">
    <property type="entry name" value="Ig_CFAP65_8th"/>
</dbReference>
<dbReference type="Pfam" id="PF24507">
    <property type="entry name" value="Ig_CFAP65_4th"/>
    <property type="match status" value="1"/>
</dbReference>
<accession>A0ABD0WZ52</accession>
<feature type="domain" description="CFAP65 tenth Ig-like" evidence="3">
    <location>
        <begin position="1190"/>
        <end position="1308"/>
    </location>
</feature>
<dbReference type="InterPro" id="IPR052614">
    <property type="entry name" value="CFAP65"/>
</dbReference>
<reference evidence="8 9" key="1">
    <citation type="submission" date="2024-06" db="EMBL/GenBank/DDBJ databases">
        <authorList>
            <person name="Pan Q."/>
            <person name="Wen M."/>
            <person name="Jouanno E."/>
            <person name="Zahm M."/>
            <person name="Klopp C."/>
            <person name="Cabau C."/>
            <person name="Louis A."/>
            <person name="Berthelot C."/>
            <person name="Parey E."/>
            <person name="Roest Crollius H."/>
            <person name="Montfort J."/>
            <person name="Robinson-Rechavi M."/>
            <person name="Bouchez O."/>
            <person name="Lampietro C."/>
            <person name="Lopez Roques C."/>
            <person name="Donnadieu C."/>
            <person name="Postlethwait J."/>
            <person name="Bobe J."/>
            <person name="Verreycken H."/>
            <person name="Guiguen Y."/>
        </authorList>
    </citation>
    <scope>NUCLEOTIDE SEQUENCE [LARGE SCALE GENOMIC DNA]</scope>
    <source>
        <strain evidence="8">Up_M1</strain>
        <tissue evidence="8">Testis</tissue>
    </source>
</reference>
<dbReference type="Proteomes" id="UP001557470">
    <property type="component" value="Unassembled WGS sequence"/>
</dbReference>
<evidence type="ECO:0000259" key="5">
    <source>
        <dbReference type="Pfam" id="PF24816"/>
    </source>
</evidence>
<sequence length="1833" mass="203896">MMAEVVGNSLGSGLWTSTCGNDKKNQSPEIQCSGGLQLKMSSQRSCFLGVETRTELRWENWKLGGEFTKNLFLKNVRSKLLKLRYRPPVSKIFTTLYPQIITLSPGTSFSLPVTFRPLDKCEYQDAIEFHSKDGSFVVSLRATLPCHALDVPESVLLPTCAVLHQSKSSFTFRNARQLQTRFQWEAPCPFQLSPETGLLEGGQECCVTVLFRPQEALVHQVEARCVFGDEGENTCTVLLQGLSKYPFLQVSAPGQEVGRKVLEFGSVAVGCTEERHFDILNPSTVTTSFSLSRIVRPALLESVFHSGVQKGEVAPRSSTRVSVSFCPVTVDTTSVDYLSLTCPGALSKTLIKVTGTCTGSEVTLSCSVLDFGCVDEGQEAMRTVDIVNSSSVLEYYQFDVDSAGHSIFILQPRCGTLPANSSRSLTLLFRPQHPIGHHRRVACLLLHREPLFLDLLGTCHSEELKPAILRPRHLVLYQKNHARGLTWYPPDILSALLVENKLQLDQDGALLLPEHCAQPDVAIPEARSPMEEYFQGCAGARLEADPGSSSLSWTHVTVDPPELTFYDRTTSSQAVTIYNHTKGKISLIWMAAQDSPFSVTPSSCDLGALKSTAFRVSYTPQQHNTFHGAQLECFALYKVLKDHREVQDCTLCPSWCVMVRVTGHCFQPDREHFIPHFSLQHPQVNFPPLSLLSYRTVLLENTGDLPLIFRLDPEACPSVSVQPTIGLVQPGQHQILTLATIPAEDHPAKLPIILHFNASAKHTQELSVVSTVEKLRVCLEGDGSLFFKPTAVGSCSQRTHRVRNFSSLPLQFRWRVSGPDQRVLSVEPDRGVLQPNDTMVQTWSFKPLEEMVYNLKPNLTFWAIQMPGSKKSRLSLKFVGMASKGSIKSERAVLDLGEVLVGDRRFFQVPLMNNGSCPVSFSLSVQQSFLDPDLPEEMLGDPAALELGTVSGTIPARTRQLIRSTVMPARRARYSWVLSYQTLNSAGSVLEAPQHLCQVQAVGVYPTLEVIDSRCHGSTEGLSKLQLWRLFSLDQLNAYLKRDPAPPELTYRVPTRHSLRRSPPIYTSAMLDFNFSAAPLGSEPSSMILMFENTGSIDVDWCFLFPEDQQIDLEFWAETGEFSSTELYQMKVQEDRLFNIAPRSGKLHPGQQKSVTFTYRHDFSGLNRIPVLFKLSHGREILLNFLGVTVERERHYLHFTSTKHVFAPVAIGGFNPPKQVYELYNGGALPLTYQVDTEPLEQLAEENFDHPVLQCLNPQGEVQPGRTALLEWVFFPLEAKTYSVDIPVHILEGDTVLITFEGCGFHTQSLMGSAPLQLFAADQSVPSTQRLLLPNQVVYLSEERVSLGDIPVCSRSTRVLFLTNVSHTDQVLYTWNIADQVVKIQPDHGSLSPGKSALCILTLQASGSPRFYQTDLICEVTKEEDLAHYRLDLQQWEQERDRKENEFTITEKDLEQTCSIPQECKPSPQRTGPTVKKYKTLPSIRRSSALVGDRSSRAERRAQIEASRVWRRPEPPRPFLLHLGVTARSHCLLEFQTYFPSLLSSHYVNRSPQPNVAQSGSGQIRSGDTPLLSHGPEREIITHTLTAILRTLLDEPEFHRSLLNAVAEPVPYFSQMRETTLSRAPSPTHPGTSTPYPGVTQREAPPPYPPTPQLLMGGKLCNAGVTESQATGQPNRPPPSGPQPNKPPPSGPQPNRPSPSRPQPNNPPPSGPQPNRPQPNRPPPGGPQPNKPPPNGLQTLEVVKMELSVQETIRRLPEFCDLAEDVLLNTLQNLMMEAFLGELVLTARPRIITLPPISRRTSCGSRRLSRGDVDPEEQRNQGSAQGLSPNLTN</sequence>
<feature type="region of interest" description="Disordered" evidence="2">
    <location>
        <begin position="1553"/>
        <end position="1574"/>
    </location>
</feature>
<dbReference type="Gene3D" id="2.60.40.10">
    <property type="entry name" value="Immunoglobulins"/>
    <property type="match status" value="8"/>
</dbReference>
<dbReference type="InterPro" id="IPR056344">
    <property type="entry name" value="Ig_CFAP65-like_9th"/>
</dbReference>
<dbReference type="InterPro" id="IPR056305">
    <property type="entry name" value="Ig_CFAP65_10th"/>
</dbReference>
<feature type="compositionally biased region" description="Polar residues" evidence="2">
    <location>
        <begin position="1618"/>
        <end position="1635"/>
    </location>
</feature>
<dbReference type="Pfam" id="PF24816">
    <property type="entry name" value="Ig_CFAP65__9th"/>
    <property type="match status" value="1"/>
</dbReference>
<feature type="domain" description="CFAP65 fourth Ig-like" evidence="4">
    <location>
        <begin position="369"/>
        <end position="462"/>
    </location>
</feature>
<dbReference type="InterPro" id="IPR013783">
    <property type="entry name" value="Ig-like_fold"/>
</dbReference>
<gene>
    <name evidence="8" type="ORF">UPYG_G00159560</name>
</gene>
<dbReference type="EMBL" id="JAGEUA010000004">
    <property type="protein sequence ID" value="KAL0985623.1"/>
    <property type="molecule type" value="Genomic_DNA"/>
</dbReference>
<feature type="region of interest" description="Disordered" evidence="2">
    <location>
        <begin position="1797"/>
        <end position="1833"/>
    </location>
</feature>
<keyword evidence="9" id="KW-1185">Reference proteome</keyword>
<evidence type="ECO:0000256" key="1">
    <source>
        <dbReference type="SAM" id="Coils"/>
    </source>
</evidence>
<dbReference type="Pfam" id="PF24291">
    <property type="entry name" value="Ig_CFAP65"/>
    <property type="match status" value="1"/>
</dbReference>
<dbReference type="PANTHER" id="PTHR46127:SF1">
    <property type="entry name" value="CILIA- AND FLAGELLA-ASSOCIATED PROTEIN 65"/>
    <property type="match status" value="1"/>
</dbReference>
<dbReference type="GO" id="GO:0005737">
    <property type="term" value="C:cytoplasm"/>
    <property type="evidence" value="ECO:0007669"/>
    <property type="project" value="UniProtKB-SubCell"/>
</dbReference>
<feature type="domain" description="CFAP65-like ninth Ig-like" evidence="5">
    <location>
        <begin position="1006"/>
        <end position="1187"/>
    </location>
</feature>
<evidence type="ECO:0008006" key="10">
    <source>
        <dbReference type="Google" id="ProtNLM"/>
    </source>
</evidence>
<evidence type="ECO:0000313" key="9">
    <source>
        <dbReference type="Proteomes" id="UP001557470"/>
    </source>
</evidence>
<evidence type="ECO:0000259" key="3">
    <source>
        <dbReference type="Pfam" id="PF24291"/>
    </source>
</evidence>
<feature type="coiled-coil region" evidence="1">
    <location>
        <begin position="1426"/>
        <end position="1453"/>
    </location>
</feature>
<feature type="domain" description="CFAP65 eight Ig-like" evidence="6">
    <location>
        <begin position="885"/>
        <end position="1003"/>
    </location>
</feature>
<dbReference type="InterPro" id="IPR057470">
    <property type="entry name" value="Ig_CFAP65_7th"/>
</dbReference>
<evidence type="ECO:0000313" key="8">
    <source>
        <dbReference type="EMBL" id="KAL0985623.1"/>
    </source>
</evidence>
<feature type="compositionally biased region" description="Pro residues" evidence="2">
    <location>
        <begin position="1675"/>
        <end position="1735"/>
    </location>
</feature>
<feature type="compositionally biased region" description="Polar residues" evidence="2">
    <location>
        <begin position="1820"/>
        <end position="1833"/>
    </location>
</feature>
<name>A0ABD0WZ52_UMBPY</name>
<evidence type="ECO:0000259" key="7">
    <source>
        <dbReference type="Pfam" id="PF25249"/>
    </source>
</evidence>
<dbReference type="GO" id="GO:0031514">
    <property type="term" value="C:motile cilium"/>
    <property type="evidence" value="ECO:0007669"/>
    <property type="project" value="UniProtKB-SubCell"/>
</dbReference>
<dbReference type="Pfam" id="PF25249">
    <property type="entry name" value="Ig_CFAP65_7th"/>
    <property type="match status" value="1"/>
</dbReference>
<dbReference type="Pfam" id="PF25248">
    <property type="entry name" value="Ig_CFAP65_8th"/>
    <property type="match status" value="1"/>
</dbReference>
<evidence type="ECO:0000259" key="4">
    <source>
        <dbReference type="Pfam" id="PF24507"/>
    </source>
</evidence>
<evidence type="ECO:0000256" key="2">
    <source>
        <dbReference type="SAM" id="MobiDB-lite"/>
    </source>
</evidence>
<comment type="caution">
    <text evidence="8">The sequence shown here is derived from an EMBL/GenBank/DDBJ whole genome shotgun (WGS) entry which is preliminary data.</text>
</comment>
<organism evidence="8 9">
    <name type="scientific">Umbra pygmaea</name>
    <name type="common">Eastern mudminnow</name>
    <dbReference type="NCBI Taxonomy" id="75934"/>
    <lineage>
        <taxon>Eukaryota</taxon>
        <taxon>Metazoa</taxon>
        <taxon>Chordata</taxon>
        <taxon>Craniata</taxon>
        <taxon>Vertebrata</taxon>
        <taxon>Euteleostomi</taxon>
        <taxon>Actinopterygii</taxon>
        <taxon>Neopterygii</taxon>
        <taxon>Teleostei</taxon>
        <taxon>Protacanthopterygii</taxon>
        <taxon>Esociformes</taxon>
        <taxon>Umbridae</taxon>
        <taxon>Umbra</taxon>
    </lineage>
</organism>
<keyword evidence="1" id="KW-0175">Coiled coil</keyword>
<feature type="domain" description="CFAP65 seventh Ig-like" evidence="7">
    <location>
        <begin position="779"/>
        <end position="857"/>
    </location>
</feature>
<dbReference type="PANTHER" id="PTHR46127">
    <property type="entry name" value="CILIA- AND FLAGELLA-ASSOCIATED PROTEIN 65"/>
    <property type="match status" value="1"/>
</dbReference>
<proteinExistence type="predicted"/>
<evidence type="ECO:0000259" key="6">
    <source>
        <dbReference type="Pfam" id="PF25248"/>
    </source>
</evidence>
<feature type="region of interest" description="Disordered" evidence="2">
    <location>
        <begin position="1618"/>
        <end position="1737"/>
    </location>
</feature>
<feature type="compositionally biased region" description="Polar residues" evidence="2">
    <location>
        <begin position="1553"/>
        <end position="1566"/>
    </location>
</feature>
<protein>
    <recommendedName>
        <fullName evidence="10">Coiled-coil domain-containing protein 108</fullName>
    </recommendedName>
</protein>
<feature type="compositionally biased region" description="Basic and acidic residues" evidence="2">
    <location>
        <begin position="1809"/>
        <end position="1819"/>
    </location>
</feature>